<comment type="caution">
    <text evidence="2">The sequence shown here is derived from an EMBL/GenBank/DDBJ whole genome shotgun (WGS) entry which is preliminary data.</text>
</comment>
<dbReference type="VEuPathDB" id="GiardiaDB:GMRT_10109"/>
<evidence type="ECO:0000313" key="3">
    <source>
        <dbReference type="Proteomes" id="UP000315496"/>
    </source>
</evidence>
<evidence type="ECO:0000259" key="1">
    <source>
        <dbReference type="Pfam" id="PF26300"/>
    </source>
</evidence>
<protein>
    <recommendedName>
        <fullName evidence="1">PPi-type phosphoenolpyruvate carboxykinase lobe 2 domain-containing protein</fullName>
    </recommendedName>
</protein>
<proteinExistence type="predicted"/>
<accession>A0A4Z1T5F9</accession>
<sequence length="1293" mass="145967">MALAEDILTRRPEADMVRSLGLVTERTRDAFASREVLREYINMKLQTLGFEPVDSNCSICIGSSTVGSTIGTPNPAQIRRAPGAAPTSTPAGEQVTVSSIAHDLLTSLRGATVCLTKHLSPVDARVQRFIDANLRLSALPASIRDGLQLPAQVNCFTMDRCGVAFELSTPFNANYYKASGTEAVHIPQGLLANPESDKRTTVGTFHVSEGHLPIPFDKRAVPTLTFAYLLYHALHPPTATLALPYTGTLPEAKRCHCWCSAYLTPVVQPGVNKDFPQKHMEVRFFAPGAYVSNLAFAELIFGNAGDPNLPENDLWLQPERNIGVTTCIIIAPHLRKLRKKDVGLPHIDQATERQRRDGMCWASEDELYNGGSAFKVCYRSLDGVSITLVADTYYGYTKKEIKTQISFAANIRGNAEEEHSGGCISFMARSWGRAFRADDRSVGLVLREDDFIPAGILSSTSRASLGFPGACRTFSEMRRLLAPSQHPVARYDKARGVLIDALYPRSIVYVPETMHIELAHRAISWTHPESGEEIKETMMAHVDYVLPNGYRVRLLRHPVSHTWMLRGTSADNVCNFHKPFTVSGGGKSEISKSVLDAITSGSFYVADFDRLVEDVEAVFHYDYTTRFRDGTVKSETRHILSSDRTLGSVIKLLTVDAELYTDEYNRWLHDLYKQKPDVLGFIFVLKALYRPSWGDFDSWKTQFRVDKTNGTTGHTIIFQDAPLQVNYLRVGSERDETGQWRWRNYRLRADYYPNQKIQTEDDISASTVVRVPELAEYEESLRPVVPSVHSAEYDNGNRPRGEGSISKKSYKFVSNCEYRFFQRPDDCVHPGIDKQCEFDMSRCEGRTFITNFEKISRRECEQIAADVMSLEKFSEPMQEFIKSFAAGEYPDEDYCVISALPRITGMNDGHPVRTANVRYLQDRQEWREPFRMEKYACEIALRLARGIPLEKPVYMPVSLVVPGRRLNPKDGDIRPLAVFNPMHYQELPELFMDLIPCLTGKSPSTTGAGVEGALTKGPFNSLLPIVDLNNCFLSLVLTGTPCFSTAAGYIGHKLKVDHDLSLIIPEVLSRMSPEERDPAYLIEHKYLEKVEDFEHQGKLIPASILGYRITWAFVKTFFSRVFDAVYTIFEKEHMKPELQGLDAFADGILNIRESQLRVIDQYFADGSVDEAVPPLKHLLHICKYGEYNGLNLHSPEFRKMFTRDYVIESEWYRERLVAKQAQDVKMIEANIRYIHEFAKNEATAAEARRRGLCADRIMIDAVARRDYLVSDEYLDALEGTLGVQVWANLDPKK</sequence>
<evidence type="ECO:0000313" key="2">
    <source>
        <dbReference type="EMBL" id="TNJ27759.1"/>
    </source>
</evidence>
<dbReference type="Proteomes" id="UP000315496">
    <property type="component" value="Chromosome 3"/>
</dbReference>
<name>A0A4Z1T5F9_GIAMU</name>
<dbReference type="InterPro" id="IPR058710">
    <property type="entry name" value="PEPCK_lobe_2"/>
</dbReference>
<dbReference type="Pfam" id="PF26300">
    <property type="entry name" value="PEPCK_PPi_lobe_2"/>
    <property type="match status" value="1"/>
</dbReference>
<reference evidence="2 3" key="1">
    <citation type="submission" date="2019-05" db="EMBL/GenBank/DDBJ databases">
        <title>The compact genome of Giardia muris reveals important steps in the evolution of intestinal protozoan parasites.</title>
        <authorList>
            <person name="Xu F."/>
            <person name="Jimenez-Gonzalez A."/>
            <person name="Einarsson E."/>
            <person name="Astvaldsson A."/>
            <person name="Peirasmaki D."/>
            <person name="Eckmann L."/>
            <person name="Andersson J.O."/>
            <person name="Svard S.G."/>
            <person name="Jerlstrom-Hultqvist J."/>
        </authorList>
    </citation>
    <scope>NUCLEOTIDE SEQUENCE [LARGE SCALE GENOMIC DNA]</scope>
    <source>
        <strain evidence="2 3">Roberts-Thomson</strain>
    </source>
</reference>
<keyword evidence="3" id="KW-1185">Reference proteome</keyword>
<dbReference type="EMBL" id="VDLU01000003">
    <property type="protein sequence ID" value="TNJ27759.1"/>
    <property type="molecule type" value="Genomic_DNA"/>
</dbReference>
<organism evidence="2 3">
    <name type="scientific">Giardia muris</name>
    <dbReference type="NCBI Taxonomy" id="5742"/>
    <lineage>
        <taxon>Eukaryota</taxon>
        <taxon>Metamonada</taxon>
        <taxon>Diplomonadida</taxon>
        <taxon>Hexamitidae</taxon>
        <taxon>Giardiinae</taxon>
        <taxon>Giardia</taxon>
    </lineage>
</organism>
<dbReference type="OrthoDB" id="10248819at2759"/>
<feature type="domain" description="PPi-type phosphoenolpyruvate carboxykinase lobe 2" evidence="1">
    <location>
        <begin position="605"/>
        <end position="716"/>
    </location>
</feature>
<gene>
    <name evidence="2" type="ORF">GMRT_10109</name>
</gene>